<name>A0A2K5RIP7_CEBIM</name>
<keyword evidence="2" id="KW-1185">Reference proteome</keyword>
<evidence type="ECO:0000313" key="2">
    <source>
        <dbReference type="Proteomes" id="UP000233040"/>
    </source>
</evidence>
<sequence>MTNYYMSEISSLLVNNETCDDNSQIFTLKYPISKRVNAIHSSGGLAGVSHFILKFHMNFGFYTTIHIYYNINIKLPVKFLKFFFKNVRNLTVSEDVLCLTCGLAYTKSREHVTDEKGKCNPWNSVSAIG</sequence>
<dbReference type="OMA" id="HIYYNIN"/>
<organism evidence="1 2">
    <name type="scientific">Cebus imitator</name>
    <name type="common">Panamanian white-faced capuchin</name>
    <name type="synonym">Cebus capucinus imitator</name>
    <dbReference type="NCBI Taxonomy" id="2715852"/>
    <lineage>
        <taxon>Eukaryota</taxon>
        <taxon>Metazoa</taxon>
        <taxon>Chordata</taxon>
        <taxon>Craniata</taxon>
        <taxon>Vertebrata</taxon>
        <taxon>Euteleostomi</taxon>
        <taxon>Mammalia</taxon>
        <taxon>Eutheria</taxon>
        <taxon>Euarchontoglires</taxon>
        <taxon>Primates</taxon>
        <taxon>Haplorrhini</taxon>
        <taxon>Platyrrhini</taxon>
        <taxon>Cebidae</taxon>
        <taxon>Cebinae</taxon>
        <taxon>Cebus</taxon>
    </lineage>
</organism>
<protein>
    <submittedName>
        <fullName evidence="1">Uncharacterized protein</fullName>
    </submittedName>
</protein>
<evidence type="ECO:0000313" key="1">
    <source>
        <dbReference type="Ensembl" id="ENSCCAP00000028006.1"/>
    </source>
</evidence>
<reference evidence="1" key="2">
    <citation type="submission" date="2025-09" db="UniProtKB">
        <authorList>
            <consortium name="Ensembl"/>
        </authorList>
    </citation>
    <scope>IDENTIFICATION</scope>
</reference>
<dbReference type="AlphaFoldDB" id="A0A2K5RIP7"/>
<dbReference type="Proteomes" id="UP000233040">
    <property type="component" value="Unassembled WGS sequence"/>
</dbReference>
<dbReference type="Ensembl" id="ENSCCAT00000045624.1">
    <property type="protein sequence ID" value="ENSCCAP00000028006.1"/>
    <property type="gene ID" value="ENSCCAG00000031910.1"/>
</dbReference>
<proteinExistence type="predicted"/>
<accession>A0A2K5RIP7</accession>
<reference evidence="1" key="1">
    <citation type="submission" date="2025-08" db="UniProtKB">
        <authorList>
            <consortium name="Ensembl"/>
        </authorList>
    </citation>
    <scope>IDENTIFICATION</scope>
</reference>
<dbReference type="GeneTree" id="ENSGT01100000267099"/>